<protein>
    <recommendedName>
        <fullName evidence="1">type I protein arginine methyltransferase</fullName>
        <ecNumber evidence="1">2.1.1.319</ecNumber>
    </recommendedName>
</protein>
<dbReference type="GO" id="GO:0032259">
    <property type="term" value="P:methylation"/>
    <property type="evidence" value="ECO:0007669"/>
    <property type="project" value="UniProtKB-KW"/>
</dbReference>
<dbReference type="Proteomes" id="UP001165085">
    <property type="component" value="Unassembled WGS sequence"/>
</dbReference>
<dbReference type="PANTHER" id="PTHR11006:SF53">
    <property type="entry name" value="PROTEIN ARGININE N-METHYLTRANSFERASE 3"/>
    <property type="match status" value="1"/>
</dbReference>
<keyword evidence="10" id="KW-1185">Reference proteome</keyword>
<dbReference type="AlphaFoldDB" id="A0A9W7EKL0"/>
<dbReference type="EC" id="2.1.1.319" evidence="1"/>
<dbReference type="GO" id="GO:0005634">
    <property type="term" value="C:nucleus"/>
    <property type="evidence" value="ECO:0007669"/>
    <property type="project" value="TreeGrafter"/>
</dbReference>
<evidence type="ECO:0000256" key="6">
    <source>
        <dbReference type="PROSITE-ProRule" id="PRU01015"/>
    </source>
</evidence>
<evidence type="ECO:0000256" key="5">
    <source>
        <dbReference type="ARBA" id="ARBA00049303"/>
    </source>
</evidence>
<dbReference type="Pfam" id="PF13649">
    <property type="entry name" value="Methyltransf_25"/>
    <property type="match status" value="1"/>
</dbReference>
<comment type="catalytic activity">
    <reaction evidence="5">
        <text>L-arginyl-[protein] + S-adenosyl-L-methionine = N(omega)-methyl-L-arginyl-[protein] + S-adenosyl-L-homocysteine + H(+)</text>
        <dbReference type="Rhea" id="RHEA:48100"/>
        <dbReference type="Rhea" id="RHEA-COMP:10532"/>
        <dbReference type="Rhea" id="RHEA-COMP:11990"/>
        <dbReference type="ChEBI" id="CHEBI:15378"/>
        <dbReference type="ChEBI" id="CHEBI:29965"/>
        <dbReference type="ChEBI" id="CHEBI:57856"/>
        <dbReference type="ChEBI" id="CHEBI:59789"/>
        <dbReference type="ChEBI" id="CHEBI:65280"/>
    </reaction>
    <physiologicalReaction direction="left-to-right" evidence="5">
        <dbReference type="Rhea" id="RHEA:48101"/>
    </physiologicalReaction>
</comment>
<dbReference type="InterPro" id="IPR041698">
    <property type="entry name" value="Methyltransf_25"/>
</dbReference>
<evidence type="ECO:0000256" key="4">
    <source>
        <dbReference type="ARBA" id="ARBA00022691"/>
    </source>
</evidence>
<evidence type="ECO:0000313" key="10">
    <source>
        <dbReference type="Proteomes" id="UP001165085"/>
    </source>
</evidence>
<dbReference type="InterPro" id="IPR029063">
    <property type="entry name" value="SAM-dependent_MTases_sf"/>
</dbReference>
<feature type="domain" description="Protein arginine N-methyltransferase" evidence="8">
    <location>
        <begin position="159"/>
        <end position="322"/>
    </location>
</feature>
<name>A0A9W7EKL0_9STRA</name>
<keyword evidence="3 6" id="KW-0808">Transferase</keyword>
<dbReference type="EMBL" id="BRXY01000245">
    <property type="protein sequence ID" value="GMH80443.1"/>
    <property type="molecule type" value="Genomic_DNA"/>
</dbReference>
<dbReference type="PROSITE" id="PS51678">
    <property type="entry name" value="SAM_MT_PRMT"/>
    <property type="match status" value="1"/>
</dbReference>
<keyword evidence="2 6" id="KW-0489">Methyltransferase</keyword>
<dbReference type="InterPro" id="IPR055135">
    <property type="entry name" value="PRMT_dom"/>
</dbReference>
<feature type="domain" description="Methyltransferase" evidence="7">
    <location>
        <begin position="56"/>
        <end position="153"/>
    </location>
</feature>
<evidence type="ECO:0000313" key="9">
    <source>
        <dbReference type="EMBL" id="GMH80443.1"/>
    </source>
</evidence>
<dbReference type="Pfam" id="PF22528">
    <property type="entry name" value="PRMT_C"/>
    <property type="match status" value="1"/>
</dbReference>
<evidence type="ECO:0000256" key="3">
    <source>
        <dbReference type="ARBA" id="ARBA00022679"/>
    </source>
</evidence>
<dbReference type="OrthoDB" id="7848332at2759"/>
<accession>A0A9W7EKL0</accession>
<dbReference type="Gene3D" id="3.40.50.150">
    <property type="entry name" value="Vaccinia Virus protein VP39"/>
    <property type="match status" value="1"/>
</dbReference>
<reference evidence="10" key="1">
    <citation type="journal article" date="2023" name="Commun. Biol.">
        <title>Genome analysis of Parmales, the sister group of diatoms, reveals the evolutionary specialization of diatoms from phago-mixotrophs to photoautotrophs.</title>
        <authorList>
            <person name="Ban H."/>
            <person name="Sato S."/>
            <person name="Yoshikawa S."/>
            <person name="Yamada K."/>
            <person name="Nakamura Y."/>
            <person name="Ichinomiya M."/>
            <person name="Sato N."/>
            <person name="Blanc-Mathieu R."/>
            <person name="Endo H."/>
            <person name="Kuwata A."/>
            <person name="Ogata H."/>
        </authorList>
    </citation>
    <scope>NUCLEOTIDE SEQUENCE [LARGE SCALE GENOMIC DNA]</scope>
    <source>
        <strain evidence="10">NIES 3701</strain>
    </source>
</reference>
<dbReference type="CDD" id="cd02440">
    <property type="entry name" value="AdoMet_MTases"/>
    <property type="match status" value="1"/>
</dbReference>
<evidence type="ECO:0000259" key="7">
    <source>
        <dbReference type="Pfam" id="PF13649"/>
    </source>
</evidence>
<organism evidence="9 10">
    <name type="scientific">Triparma strigata</name>
    <dbReference type="NCBI Taxonomy" id="1606541"/>
    <lineage>
        <taxon>Eukaryota</taxon>
        <taxon>Sar</taxon>
        <taxon>Stramenopiles</taxon>
        <taxon>Ochrophyta</taxon>
        <taxon>Bolidophyceae</taxon>
        <taxon>Parmales</taxon>
        <taxon>Triparmaceae</taxon>
        <taxon>Triparma</taxon>
    </lineage>
</organism>
<dbReference type="FunFam" id="3.40.50.150:FF:000003">
    <property type="entry name" value="Blast:Protein arginine N-methyltransferase 1"/>
    <property type="match status" value="1"/>
</dbReference>
<dbReference type="InterPro" id="IPR025799">
    <property type="entry name" value="Arg_MeTrfase"/>
</dbReference>
<dbReference type="GO" id="GO:0042054">
    <property type="term" value="F:histone methyltransferase activity"/>
    <property type="evidence" value="ECO:0007669"/>
    <property type="project" value="TreeGrafter"/>
</dbReference>
<evidence type="ECO:0000256" key="1">
    <source>
        <dbReference type="ARBA" id="ARBA00011925"/>
    </source>
</evidence>
<dbReference type="SUPFAM" id="SSF53335">
    <property type="entry name" value="S-adenosyl-L-methionine-dependent methyltransferases"/>
    <property type="match status" value="1"/>
</dbReference>
<dbReference type="PANTHER" id="PTHR11006">
    <property type="entry name" value="PROTEIN ARGININE N-METHYLTRANSFERASE"/>
    <property type="match status" value="1"/>
</dbReference>
<sequence length="334" mass="38271">MANNDETVIPLSSSDYYYDSYAHPSIHYEMLLDAPRTKTYRSYILSNPEIFKDATVLDVGSGTCILSMFCVMAGAKKVIAVDNSRICDLARNLVKDNGMSDKIEICQCKVEDLKLEENSVDIIISEWMGYFLLYENMLKSVIYARDRFLKQGGYVFPNRCVLYAFGFESEGRDRECGMWDDFEGLNFKRLGKMYSEEPEIDFVEVEKICTSCETIKRFDLMTLKMDQVSSFTARMKLSFSRASVLKAIGTYFEVGFTIGPKPIGFSTAPFVAQTHWKQTNFYLQKEGGIEGVKDDEVEVCWDVGVCEGNERDFEVNIECRWKESGAYSYKYVIN</sequence>
<dbReference type="GO" id="GO:0035242">
    <property type="term" value="F:protein-arginine omega-N asymmetric methyltransferase activity"/>
    <property type="evidence" value="ECO:0007669"/>
    <property type="project" value="UniProtKB-EC"/>
</dbReference>
<gene>
    <name evidence="9" type="ORF">TrST_g12312</name>
</gene>
<keyword evidence="4 6" id="KW-0949">S-adenosyl-L-methionine</keyword>
<dbReference type="Gene3D" id="2.70.160.11">
    <property type="entry name" value="Hnrnp arginine n-methyltransferase1"/>
    <property type="match status" value="1"/>
</dbReference>
<evidence type="ECO:0000259" key="8">
    <source>
        <dbReference type="Pfam" id="PF22528"/>
    </source>
</evidence>
<comment type="caution">
    <text evidence="9">The sequence shown here is derived from an EMBL/GenBank/DDBJ whole genome shotgun (WGS) entry which is preliminary data.</text>
</comment>
<evidence type="ECO:0000256" key="2">
    <source>
        <dbReference type="ARBA" id="ARBA00022603"/>
    </source>
</evidence>
<proteinExistence type="predicted"/>